<organism evidence="8 9">
    <name type="scientific">Ectothiorhodosinus mongolicus</name>
    <dbReference type="NCBI Taxonomy" id="233100"/>
    <lineage>
        <taxon>Bacteria</taxon>
        <taxon>Pseudomonadati</taxon>
        <taxon>Pseudomonadota</taxon>
        <taxon>Gammaproteobacteria</taxon>
        <taxon>Chromatiales</taxon>
        <taxon>Ectothiorhodospiraceae</taxon>
        <taxon>Ectothiorhodosinus</taxon>
    </lineage>
</organism>
<dbReference type="GO" id="GO:0017004">
    <property type="term" value="P:cytochrome complex assembly"/>
    <property type="evidence" value="ECO:0007669"/>
    <property type="project" value="UniProtKB-KW"/>
</dbReference>
<evidence type="ECO:0000256" key="3">
    <source>
        <dbReference type="ARBA" id="ARBA00022748"/>
    </source>
</evidence>
<dbReference type="PANTHER" id="PTHR43499:SF1">
    <property type="entry name" value="ABC TRANSPORTER I FAMILY MEMBER 1"/>
    <property type="match status" value="1"/>
</dbReference>
<dbReference type="Gene3D" id="3.40.50.300">
    <property type="entry name" value="P-loop containing nucleotide triphosphate hydrolases"/>
    <property type="match status" value="1"/>
</dbReference>
<protein>
    <submittedName>
        <fullName evidence="8">Heme exporter protein A</fullName>
    </submittedName>
</protein>
<dbReference type="InterPro" id="IPR003593">
    <property type="entry name" value="AAA+_ATPase"/>
</dbReference>
<gene>
    <name evidence="8" type="ORF">SAMN05216526_1288</name>
</gene>
<evidence type="ECO:0000313" key="9">
    <source>
        <dbReference type="Proteomes" id="UP000223759"/>
    </source>
</evidence>
<evidence type="ECO:0000313" key="8">
    <source>
        <dbReference type="EMBL" id="SIT70323.1"/>
    </source>
</evidence>
<dbReference type="InterPro" id="IPR017871">
    <property type="entry name" value="ABC_transporter-like_CS"/>
</dbReference>
<dbReference type="InterPro" id="IPR005895">
    <property type="entry name" value="ABC_transptr_haem_export_CcmA"/>
</dbReference>
<dbReference type="OrthoDB" id="9800654at2"/>
<dbReference type="Proteomes" id="UP000223759">
    <property type="component" value="Unassembled WGS sequence"/>
</dbReference>
<dbReference type="SUPFAM" id="SSF52540">
    <property type="entry name" value="P-loop containing nucleoside triphosphate hydrolases"/>
    <property type="match status" value="1"/>
</dbReference>
<dbReference type="EMBL" id="FTPK01000002">
    <property type="protein sequence ID" value="SIT70323.1"/>
    <property type="molecule type" value="Genomic_DNA"/>
</dbReference>
<dbReference type="NCBIfam" id="TIGR01189">
    <property type="entry name" value="ccmA"/>
    <property type="match status" value="1"/>
</dbReference>
<dbReference type="STRING" id="233100.SAMN05216526_1288"/>
<dbReference type="GO" id="GO:0016887">
    <property type="term" value="F:ATP hydrolysis activity"/>
    <property type="evidence" value="ECO:0007669"/>
    <property type="project" value="InterPro"/>
</dbReference>
<proteinExistence type="predicted"/>
<keyword evidence="3" id="KW-0201">Cytochrome c-type biogenesis</keyword>
<dbReference type="InterPro" id="IPR027417">
    <property type="entry name" value="P-loop_NTPase"/>
</dbReference>
<keyword evidence="2" id="KW-0547">Nucleotide-binding</keyword>
<evidence type="ECO:0000256" key="2">
    <source>
        <dbReference type="ARBA" id="ARBA00022741"/>
    </source>
</evidence>
<keyword evidence="4" id="KW-0067">ATP-binding</keyword>
<evidence type="ECO:0000259" key="7">
    <source>
        <dbReference type="PROSITE" id="PS50893"/>
    </source>
</evidence>
<feature type="domain" description="ABC transporter" evidence="7">
    <location>
        <begin position="10"/>
        <end position="213"/>
    </location>
</feature>
<evidence type="ECO:0000256" key="5">
    <source>
        <dbReference type="ARBA" id="ARBA00022967"/>
    </source>
</evidence>
<dbReference type="SMART" id="SM00382">
    <property type="entry name" value="AAA"/>
    <property type="match status" value="1"/>
</dbReference>
<dbReference type="InterPro" id="IPR003439">
    <property type="entry name" value="ABC_transporter-like_ATP-bd"/>
</dbReference>
<sequence length="214" mass="23560">MSPSFADQTLEVRDLVLERGERELFHGLAFKLDSGELLQLAGRNGSGKTSLLRVLCGLSRPLQGEVLWNGQSLSAQEDGPAAHLAYLAHLNASKEELNAEENIRLSSALQGRNIGREEAWEMLGQLDLRGFEDLPVKFLSQGQKRRVALAKLLLSARPLWIMDEPFAALDVQVIQVLKACMEDQLKRGGMIVLTTHQAVPIEGPQQTVTLGDAR</sequence>
<evidence type="ECO:0000256" key="6">
    <source>
        <dbReference type="ARBA" id="ARBA00023136"/>
    </source>
</evidence>
<keyword evidence="6" id="KW-0472">Membrane</keyword>
<reference evidence="8 9" key="1">
    <citation type="submission" date="2017-01" db="EMBL/GenBank/DDBJ databases">
        <authorList>
            <person name="Mah S.A."/>
            <person name="Swanson W.J."/>
            <person name="Moy G.W."/>
            <person name="Vacquier V.D."/>
        </authorList>
    </citation>
    <scope>NUCLEOTIDE SEQUENCE [LARGE SCALE GENOMIC DNA]</scope>
    <source>
        <strain evidence="8 9">M9</strain>
    </source>
</reference>
<dbReference type="RefSeq" id="WP_076755672.1">
    <property type="nucleotide sequence ID" value="NZ_CP023018.1"/>
</dbReference>
<name>A0A1R3VZ26_9GAMM</name>
<dbReference type="NCBIfam" id="NF010061">
    <property type="entry name" value="PRK13538.1"/>
    <property type="match status" value="1"/>
</dbReference>
<dbReference type="GO" id="GO:0005524">
    <property type="term" value="F:ATP binding"/>
    <property type="evidence" value="ECO:0007669"/>
    <property type="project" value="UniProtKB-KW"/>
</dbReference>
<accession>A0A1R3VZ26</accession>
<dbReference type="PROSITE" id="PS50893">
    <property type="entry name" value="ABC_TRANSPORTER_2"/>
    <property type="match status" value="1"/>
</dbReference>
<dbReference type="PANTHER" id="PTHR43499">
    <property type="entry name" value="ABC TRANSPORTER I FAMILY MEMBER 1"/>
    <property type="match status" value="1"/>
</dbReference>
<evidence type="ECO:0000256" key="4">
    <source>
        <dbReference type="ARBA" id="ARBA00022840"/>
    </source>
</evidence>
<dbReference type="GO" id="GO:0022857">
    <property type="term" value="F:transmembrane transporter activity"/>
    <property type="evidence" value="ECO:0007669"/>
    <property type="project" value="InterPro"/>
</dbReference>
<keyword evidence="9" id="KW-1185">Reference proteome</keyword>
<dbReference type="AlphaFoldDB" id="A0A1R3VZ26"/>
<dbReference type="Pfam" id="PF00005">
    <property type="entry name" value="ABC_tran"/>
    <property type="match status" value="1"/>
</dbReference>
<keyword evidence="1" id="KW-0813">Transport</keyword>
<evidence type="ECO:0000256" key="1">
    <source>
        <dbReference type="ARBA" id="ARBA00022448"/>
    </source>
</evidence>
<dbReference type="PROSITE" id="PS00211">
    <property type="entry name" value="ABC_TRANSPORTER_1"/>
    <property type="match status" value="1"/>
</dbReference>
<keyword evidence="5" id="KW-1278">Translocase</keyword>